<dbReference type="InterPro" id="IPR051677">
    <property type="entry name" value="AfsR-DnrI-RedD_regulator"/>
</dbReference>
<dbReference type="InterPro" id="IPR011990">
    <property type="entry name" value="TPR-like_helical_dom_sf"/>
</dbReference>
<feature type="domain" description="Bacterial transcriptional activator" evidence="1">
    <location>
        <begin position="122"/>
        <end position="258"/>
    </location>
</feature>
<dbReference type="EMBL" id="SJST01000003">
    <property type="protein sequence ID" value="TCD14060.1"/>
    <property type="molecule type" value="Genomic_DNA"/>
</dbReference>
<dbReference type="Pfam" id="PF03704">
    <property type="entry name" value="BTAD"/>
    <property type="match status" value="1"/>
</dbReference>
<dbReference type="InterPro" id="IPR005158">
    <property type="entry name" value="BTAD"/>
</dbReference>
<keyword evidence="3" id="KW-1185">Reference proteome</keyword>
<reference evidence="2 3" key="1">
    <citation type="journal article" date="2015" name="Antonie Van Leeuwenhoek">
        <title>Oricola cellulosilytica gen. nov., sp. nov., a cellulose-degrading bacterium of the family Phyllobacteriaceae isolated from surface seashore water, and emended descriptions of Mesorhizobium loti and Phyllobacterium myrsinacearum.</title>
        <authorList>
            <person name="Hameed A."/>
            <person name="Shahina M."/>
            <person name="Lai W.A."/>
            <person name="Lin S.Y."/>
            <person name="Young L.S."/>
            <person name="Liu Y.C."/>
            <person name="Hsu Y.H."/>
            <person name="Young C.C."/>
        </authorList>
    </citation>
    <scope>NUCLEOTIDE SEQUENCE [LARGE SCALE GENOMIC DNA]</scope>
    <source>
        <strain evidence="2 3">KCTC 52183</strain>
    </source>
</reference>
<gene>
    <name evidence="2" type="ORF">E0D97_08165</name>
</gene>
<evidence type="ECO:0000313" key="2">
    <source>
        <dbReference type="EMBL" id="TCD14060.1"/>
    </source>
</evidence>
<organism evidence="2 3">
    <name type="scientific">Oricola cellulosilytica</name>
    <dbReference type="NCBI Taxonomy" id="1429082"/>
    <lineage>
        <taxon>Bacteria</taxon>
        <taxon>Pseudomonadati</taxon>
        <taxon>Pseudomonadota</taxon>
        <taxon>Alphaproteobacteria</taxon>
        <taxon>Hyphomicrobiales</taxon>
        <taxon>Ahrensiaceae</taxon>
        <taxon>Oricola</taxon>
    </lineage>
</organism>
<dbReference type="Gene3D" id="1.10.10.10">
    <property type="entry name" value="Winged helix-like DNA-binding domain superfamily/Winged helix DNA-binding domain"/>
    <property type="match status" value="1"/>
</dbReference>
<dbReference type="Proteomes" id="UP000291301">
    <property type="component" value="Unassembled WGS sequence"/>
</dbReference>
<evidence type="ECO:0000313" key="3">
    <source>
        <dbReference type="Proteomes" id="UP000291301"/>
    </source>
</evidence>
<dbReference type="Gene3D" id="1.25.40.10">
    <property type="entry name" value="Tetratricopeptide repeat domain"/>
    <property type="match status" value="2"/>
</dbReference>
<accession>A0A4R0P9X1</accession>
<dbReference type="AlphaFoldDB" id="A0A4R0P9X1"/>
<proteinExistence type="predicted"/>
<dbReference type="PANTHER" id="PTHR35807">
    <property type="entry name" value="TRANSCRIPTIONAL REGULATOR REDD-RELATED"/>
    <property type="match status" value="1"/>
</dbReference>
<dbReference type="SMART" id="SM01043">
    <property type="entry name" value="BTAD"/>
    <property type="match status" value="1"/>
</dbReference>
<name>A0A4R0P9X1_9HYPH</name>
<evidence type="ECO:0000259" key="1">
    <source>
        <dbReference type="SMART" id="SM01043"/>
    </source>
</evidence>
<dbReference type="InterPro" id="IPR036388">
    <property type="entry name" value="WH-like_DNA-bd_sf"/>
</dbReference>
<protein>
    <recommendedName>
        <fullName evidence="1">Bacterial transcriptional activator domain-containing protein</fullName>
    </recommendedName>
</protein>
<sequence>MNYEWMRGQMVDMTPEGVSAPKRRLKLALARGFQLTDTEGNRIVLPSRKAQAMVAYLVLSGTFTESRERLAHLLWSASDPDHARSSLRQCLKQLKKAFEDHGLDPLDVDRSDVRLHEDAFDTDVISAERQLGVGEICAPLRSGQIQPDNILEGFDDLDEEFQIWLSVSRQRYRTQISKALEGMVRNSGGEPLAEAAAEALLAIDPSHEEAHRAVIESYARKGNTAAAIRQYTELWDHLAAEYDMEPSEETLALIARVKMGSFEPVSSENGRPKKKTKTATVEDSLALPVISVNFSMPREGDQLDHFVAFGFRSELITCLSKIREWVVVEADSTDQAVDGHGPDYRLEASFVNHGNDVAISIRLVGTLRGRMLWSEMYSFSVDDWGKRLNDITRRIAATLDVYISADALRRGVGSHDYVQRPYMTWLKAQHLMGFWQPKSEFEAEKLIEQVIEEWPAFSPPYSSLANIYNSRHIVLPGLMRDEAIHEKSLDLVRKAVELDPLDARSHLTATWCNMMLRRFARAEIHLDLCQQLDPSSPSLLMSAAQAAAFMDRHETAERLVGKATLLTPFLPQPHWSYLVGIRFMAGDYEGCVMAAGRASPSISNLPGWKAAAEGLLGMTDEARQTARLFVRDTQRLWSVDVDPTEERIMQWFLQCFPIRNRDTWLRLRSGLQAAGLPVGDEILWQPEI</sequence>
<dbReference type="SUPFAM" id="SSF48452">
    <property type="entry name" value="TPR-like"/>
    <property type="match status" value="2"/>
</dbReference>
<comment type="caution">
    <text evidence="2">The sequence shown here is derived from an EMBL/GenBank/DDBJ whole genome shotgun (WGS) entry which is preliminary data.</text>
</comment>